<dbReference type="RefSeq" id="WP_264324735.1">
    <property type="nucleotide sequence ID" value="NZ_JADEXQ010000024.1"/>
</dbReference>
<name>A0A928Z210_9CYAN</name>
<protein>
    <submittedName>
        <fullName evidence="1">Uncharacterized protein</fullName>
    </submittedName>
</protein>
<proteinExistence type="predicted"/>
<dbReference type="EMBL" id="JADEXQ010000024">
    <property type="protein sequence ID" value="MBE9029911.1"/>
    <property type="molecule type" value="Genomic_DNA"/>
</dbReference>
<accession>A0A928Z210</accession>
<sequence length="70" mass="8201">MKSLRNRAHHLIDLLPQSDLAQIWVAMETQYYDLYAQRAIDTAKRNFRPGDVLNREEALESLMSDDSTMF</sequence>
<evidence type="ECO:0000313" key="1">
    <source>
        <dbReference type="EMBL" id="MBE9029911.1"/>
    </source>
</evidence>
<comment type="caution">
    <text evidence="1">The sequence shown here is derived from an EMBL/GenBank/DDBJ whole genome shotgun (WGS) entry which is preliminary data.</text>
</comment>
<organism evidence="1 2">
    <name type="scientific">Romeriopsis navalis LEGE 11480</name>
    <dbReference type="NCBI Taxonomy" id="2777977"/>
    <lineage>
        <taxon>Bacteria</taxon>
        <taxon>Bacillati</taxon>
        <taxon>Cyanobacteriota</taxon>
        <taxon>Cyanophyceae</taxon>
        <taxon>Leptolyngbyales</taxon>
        <taxon>Leptolyngbyaceae</taxon>
        <taxon>Romeriopsis</taxon>
        <taxon>Romeriopsis navalis</taxon>
    </lineage>
</organism>
<dbReference type="AlphaFoldDB" id="A0A928Z210"/>
<gene>
    <name evidence="1" type="ORF">IQ266_09245</name>
</gene>
<evidence type="ECO:0000313" key="2">
    <source>
        <dbReference type="Proteomes" id="UP000625316"/>
    </source>
</evidence>
<keyword evidence="2" id="KW-1185">Reference proteome</keyword>
<reference evidence="1" key="1">
    <citation type="submission" date="2020-10" db="EMBL/GenBank/DDBJ databases">
        <authorList>
            <person name="Castelo-Branco R."/>
            <person name="Eusebio N."/>
            <person name="Adriana R."/>
            <person name="Vieira A."/>
            <person name="Brugerolle De Fraissinette N."/>
            <person name="Rezende De Castro R."/>
            <person name="Schneider M.P."/>
            <person name="Vasconcelos V."/>
            <person name="Leao P.N."/>
        </authorList>
    </citation>
    <scope>NUCLEOTIDE SEQUENCE</scope>
    <source>
        <strain evidence="1">LEGE 11480</strain>
    </source>
</reference>
<dbReference type="Proteomes" id="UP000625316">
    <property type="component" value="Unassembled WGS sequence"/>
</dbReference>